<accession>A0A1Y6LWV6</accession>
<gene>
    <name evidence="2" type="ORF">ZT1A5_G10312</name>
</gene>
<evidence type="ECO:0000313" key="3">
    <source>
        <dbReference type="Proteomes" id="UP000215453"/>
    </source>
</evidence>
<evidence type="ECO:0000256" key="1">
    <source>
        <dbReference type="SAM" id="MobiDB-lite"/>
    </source>
</evidence>
<evidence type="ECO:0008006" key="4">
    <source>
        <dbReference type="Google" id="ProtNLM"/>
    </source>
</evidence>
<sequence length="233" mass="26121">MTDSMRIAQQSVTSQPPTNSTPIFKLSPELLNRIYDYLLASPSRIFVAKIVRGNHRAALKQIRSEDSVDLSVSILGTCRQIHDQATPMLYGLNSFVLEAGWDSQTFLHQIGPSVEFVRHVKLHNIEVQVPVAAGLKLLSQAKALQTLQFGRSVRSSFKAKDLAEALEPLMVALKKHQGEESAWDVVEFVPAEQVEDEFEYMMEQVEMEEYASAVNAALAQRMLEPAVRTSEDY</sequence>
<dbReference type="PANTHER" id="PTHR42085:SF2">
    <property type="entry name" value="F-BOX DOMAIN-CONTAINING PROTEIN"/>
    <property type="match status" value="1"/>
</dbReference>
<dbReference type="PANTHER" id="PTHR42085">
    <property type="entry name" value="F-BOX DOMAIN-CONTAINING PROTEIN"/>
    <property type="match status" value="1"/>
</dbReference>
<dbReference type="AlphaFoldDB" id="A0A1Y6LWV6"/>
<reference evidence="2 3" key="1">
    <citation type="submission" date="2016-10" db="EMBL/GenBank/DDBJ databases">
        <authorList>
            <person name="Varghese N."/>
        </authorList>
    </citation>
    <scope>NUCLEOTIDE SEQUENCE [LARGE SCALE GENOMIC DNA]</scope>
</reference>
<organism evidence="2 3">
    <name type="scientific">Zymoseptoria tritici ST99CH_1A5</name>
    <dbReference type="NCBI Taxonomy" id="1276529"/>
    <lineage>
        <taxon>Eukaryota</taxon>
        <taxon>Fungi</taxon>
        <taxon>Dikarya</taxon>
        <taxon>Ascomycota</taxon>
        <taxon>Pezizomycotina</taxon>
        <taxon>Dothideomycetes</taxon>
        <taxon>Dothideomycetidae</taxon>
        <taxon>Mycosphaerellales</taxon>
        <taxon>Mycosphaerellaceae</taxon>
        <taxon>Zymoseptoria</taxon>
    </lineage>
</organism>
<evidence type="ECO:0000313" key="2">
    <source>
        <dbReference type="EMBL" id="SMY28866.1"/>
    </source>
</evidence>
<feature type="region of interest" description="Disordered" evidence="1">
    <location>
        <begin position="1"/>
        <end position="20"/>
    </location>
</feature>
<dbReference type="InterPro" id="IPR038883">
    <property type="entry name" value="AN11006-like"/>
</dbReference>
<proteinExistence type="predicted"/>
<dbReference type="Proteomes" id="UP000215453">
    <property type="component" value="Chromosome 11"/>
</dbReference>
<protein>
    <recommendedName>
        <fullName evidence="4">F-box domain-containing protein</fullName>
    </recommendedName>
</protein>
<name>A0A1Y6LWV6_ZYMTR</name>
<dbReference type="EMBL" id="LT882686">
    <property type="protein sequence ID" value="SMY28866.1"/>
    <property type="molecule type" value="Genomic_DNA"/>
</dbReference>